<dbReference type="Proteomes" id="UP000176902">
    <property type="component" value="Unassembled WGS sequence"/>
</dbReference>
<name>A0A1F5JUI6_9BACT</name>
<feature type="signal peptide" evidence="1">
    <location>
        <begin position="1"/>
        <end position="27"/>
    </location>
</feature>
<gene>
    <name evidence="2" type="ORF">A3C59_02910</name>
</gene>
<evidence type="ECO:0000313" key="3">
    <source>
        <dbReference type="Proteomes" id="UP000176902"/>
    </source>
</evidence>
<comment type="caution">
    <text evidence="2">The sequence shown here is derived from an EMBL/GenBank/DDBJ whole genome shotgun (WGS) entry which is preliminary data.</text>
</comment>
<dbReference type="EMBL" id="MFCV01000028">
    <property type="protein sequence ID" value="OGE32316.1"/>
    <property type="molecule type" value="Genomic_DNA"/>
</dbReference>
<proteinExistence type="predicted"/>
<organism evidence="2 3">
    <name type="scientific">Candidatus Daviesbacteria bacterium RIFCSPHIGHO2_02_FULL_36_13</name>
    <dbReference type="NCBI Taxonomy" id="1797768"/>
    <lineage>
        <taxon>Bacteria</taxon>
        <taxon>Candidatus Daviesiibacteriota</taxon>
    </lineage>
</organism>
<evidence type="ECO:0000313" key="2">
    <source>
        <dbReference type="EMBL" id="OGE32316.1"/>
    </source>
</evidence>
<evidence type="ECO:0000256" key="1">
    <source>
        <dbReference type="SAM" id="SignalP"/>
    </source>
</evidence>
<feature type="chain" id="PRO_5009519048" evidence="1">
    <location>
        <begin position="28"/>
        <end position="530"/>
    </location>
</feature>
<dbReference type="AlphaFoldDB" id="A0A1F5JUI6"/>
<accession>A0A1F5JUI6</accession>
<dbReference type="STRING" id="1797768.A3C59_02910"/>
<sequence length="530" mass="56273">MNRCLPKIILCLSFLFLVFIFPKQALANGTVLTPEGTYNLSSGQNTVSVKAELGFEQDTSGQTYGEICANGNRTGNGTTYRPGAGYITWTGDVGPGYNWFDYRVSTSPINGCSDGSSWGIRSVTVNAYVAPPDCNTGLSCGACNIGPAADSCQVYQSGCHFTTYNNGAATCTRPATDQPNNWCGASYNVNNCTNGTCTTSGACTTNAPNQTTWGNSEYSSTWSGNNTWIGEHWNNVGSATLWAYKINNNYWNVSPTPRTYNADWNYLCREIYSFGATCGIVNPGDSSTTRTVIDFKGAVPGSSLTFPGIYEGTSYNVTWPGNANYNNYPCGIVQNDIKVTPTELSVCNGVTCVPGYITGAVYAGNTVACANVTLTVNPLNIACVSGTSCAGGTAGSTTGRLSTENGGSWNNPVNLTVTGTGPITNYYAAMYTGTTLTNANTFLSDAQGRVPSPGANGFLLRYDSTSHYVWASGAWRNLPWDIYNGAENIGQIVSNGTRSWQVKFLSGYGSKTMRTSAYVENSSGLKALSP</sequence>
<reference evidence="2 3" key="1">
    <citation type="journal article" date="2016" name="Nat. Commun.">
        <title>Thousands of microbial genomes shed light on interconnected biogeochemical processes in an aquifer system.</title>
        <authorList>
            <person name="Anantharaman K."/>
            <person name="Brown C.T."/>
            <person name="Hug L.A."/>
            <person name="Sharon I."/>
            <person name="Castelle C.J."/>
            <person name="Probst A.J."/>
            <person name="Thomas B.C."/>
            <person name="Singh A."/>
            <person name="Wilkins M.J."/>
            <person name="Karaoz U."/>
            <person name="Brodie E.L."/>
            <person name="Williams K.H."/>
            <person name="Hubbard S.S."/>
            <person name="Banfield J.F."/>
        </authorList>
    </citation>
    <scope>NUCLEOTIDE SEQUENCE [LARGE SCALE GENOMIC DNA]</scope>
</reference>
<keyword evidence="1" id="KW-0732">Signal</keyword>
<protein>
    <submittedName>
        <fullName evidence="2">Uncharacterized protein</fullName>
    </submittedName>
</protein>